<proteinExistence type="predicted"/>
<dbReference type="AlphaFoldDB" id="A0A0F4YEL1"/>
<reference evidence="2 3" key="1">
    <citation type="submission" date="2015-04" db="EMBL/GenBank/DDBJ databases">
        <authorList>
            <person name="Heijne W.H."/>
            <person name="Fedorova N.D."/>
            <person name="Nierman W.C."/>
            <person name="Vollebregt A.W."/>
            <person name="Zhao Z."/>
            <person name="Wu L."/>
            <person name="Kumar M."/>
            <person name="Stam H."/>
            <person name="van den Berg M.A."/>
            <person name="Pel H.J."/>
        </authorList>
    </citation>
    <scope>NUCLEOTIDE SEQUENCE [LARGE SCALE GENOMIC DNA]</scope>
    <source>
        <strain evidence="2 3">CBS 393.64</strain>
    </source>
</reference>
<feature type="region of interest" description="Disordered" evidence="1">
    <location>
        <begin position="96"/>
        <end position="135"/>
    </location>
</feature>
<feature type="non-terminal residue" evidence="2">
    <location>
        <position position="1"/>
    </location>
</feature>
<evidence type="ECO:0000313" key="2">
    <source>
        <dbReference type="EMBL" id="KKA16605.1"/>
    </source>
</evidence>
<evidence type="ECO:0000313" key="3">
    <source>
        <dbReference type="Proteomes" id="UP000053958"/>
    </source>
</evidence>
<organism evidence="2 3">
    <name type="scientific">Rasamsonia emersonii (strain ATCC 16479 / CBS 393.64 / IMI 116815)</name>
    <dbReference type="NCBI Taxonomy" id="1408163"/>
    <lineage>
        <taxon>Eukaryota</taxon>
        <taxon>Fungi</taxon>
        <taxon>Dikarya</taxon>
        <taxon>Ascomycota</taxon>
        <taxon>Pezizomycotina</taxon>
        <taxon>Eurotiomycetes</taxon>
        <taxon>Eurotiomycetidae</taxon>
        <taxon>Eurotiales</taxon>
        <taxon>Trichocomaceae</taxon>
        <taxon>Rasamsonia</taxon>
    </lineage>
</organism>
<evidence type="ECO:0000256" key="1">
    <source>
        <dbReference type="SAM" id="MobiDB-lite"/>
    </source>
</evidence>
<protein>
    <submittedName>
        <fullName evidence="2">Uncharacterized protein</fullName>
    </submittedName>
</protein>
<comment type="caution">
    <text evidence="2">The sequence shown here is derived from an EMBL/GenBank/DDBJ whole genome shotgun (WGS) entry which is preliminary data.</text>
</comment>
<dbReference type="Proteomes" id="UP000053958">
    <property type="component" value="Unassembled WGS sequence"/>
</dbReference>
<sequence>DKGLRVSIDVIKVPEKHVRERRGDAHVRGDEVCQVRSSQPRHTVLLQGLLIDGKIRAQDHRLVVGVIVRGVRVVGEQQLGEEGEILRIPDIPVVDSHEEDDASQVADERIGQRIQRVPQRRSERGNVIPIERHGH</sequence>
<dbReference type="GeneID" id="25321715"/>
<dbReference type="RefSeq" id="XP_013323217.1">
    <property type="nucleotide sequence ID" value="XM_013467763.1"/>
</dbReference>
<name>A0A0F4YEL1_RASE3</name>
<gene>
    <name evidence="2" type="ORF">T310_9785</name>
</gene>
<feature type="compositionally biased region" description="Basic and acidic residues" evidence="1">
    <location>
        <begin position="120"/>
        <end position="135"/>
    </location>
</feature>
<dbReference type="EMBL" id="LASV01000750">
    <property type="protein sequence ID" value="KKA16605.1"/>
    <property type="molecule type" value="Genomic_DNA"/>
</dbReference>
<accession>A0A0F4YEL1</accession>
<keyword evidence="3" id="KW-1185">Reference proteome</keyword>